<dbReference type="AlphaFoldDB" id="A0A2V0RBE6"/>
<evidence type="ECO:0000313" key="1">
    <source>
        <dbReference type="EMBL" id="GBH22693.1"/>
    </source>
</evidence>
<name>A0A2V0RBE6_9ZZZZ</name>
<dbReference type="EMBL" id="BDQD01000131">
    <property type="protein sequence ID" value="GBH22693.1"/>
    <property type="molecule type" value="Genomic_RNA"/>
</dbReference>
<protein>
    <submittedName>
        <fullName evidence="1">Uncharacterized protein</fullName>
    </submittedName>
</protein>
<comment type="caution">
    <text evidence="1">The sequence shown here is derived from an EMBL/GenBank/DDBJ whole genome shotgun (WGS) entry which is preliminary data.</text>
</comment>
<accession>A0A2V0RBE6</accession>
<sequence length="148" mass="17006">MLVVHCPPASGKTFLTKKYPGVVYDNDDLLEDIGLESSHSGFLAIQDSKNWQTKWLAAFNKLENDGFTIFTTNMNVQHLCGVQINLRAAYKPTDYIRHVEMSGRKDLLLNFGFDELKSWMSDYVSAEKEFGLKVHWMKPGHFIDELIF</sequence>
<reference evidence="1" key="1">
    <citation type="submission" date="2017-04" db="EMBL/GenBank/DDBJ databases">
        <title>Unveiling RNA virosphere associated with marine microorganisms.</title>
        <authorList>
            <person name="Urayama S."/>
            <person name="Takaki Y."/>
            <person name="Nishi S."/>
            <person name="Yoshida Y."/>
            <person name="Deguchi S."/>
            <person name="Takai K."/>
            <person name="Nunoura T."/>
        </authorList>
    </citation>
    <scope>NUCLEOTIDE SEQUENCE</scope>
</reference>
<dbReference type="EMBL" id="BDQC01000144">
    <property type="protein sequence ID" value="GBH22538.1"/>
    <property type="molecule type" value="Genomic_RNA"/>
</dbReference>
<dbReference type="EMBL" id="BDQB01000224">
    <property type="protein sequence ID" value="GBH22340.1"/>
    <property type="molecule type" value="Genomic_RNA"/>
</dbReference>
<organism evidence="1">
    <name type="scientific">viral metagenome</name>
    <dbReference type="NCBI Taxonomy" id="1070528"/>
    <lineage>
        <taxon>unclassified sequences</taxon>
        <taxon>metagenomes</taxon>
        <taxon>organismal metagenomes</taxon>
    </lineage>
</organism>
<proteinExistence type="predicted"/>